<comment type="similarity">
    <text evidence="1">Belongs to the GatC family.</text>
</comment>
<keyword evidence="1" id="KW-0436">Ligase</keyword>
<evidence type="ECO:0000256" key="1">
    <source>
        <dbReference type="HAMAP-Rule" id="MF_00122"/>
    </source>
</evidence>
<comment type="catalytic activity">
    <reaction evidence="1">
        <text>L-glutamyl-tRNA(Gln) + L-glutamine + ATP + H2O = L-glutaminyl-tRNA(Gln) + L-glutamate + ADP + phosphate + H(+)</text>
        <dbReference type="Rhea" id="RHEA:17521"/>
        <dbReference type="Rhea" id="RHEA-COMP:9681"/>
        <dbReference type="Rhea" id="RHEA-COMP:9684"/>
        <dbReference type="ChEBI" id="CHEBI:15377"/>
        <dbReference type="ChEBI" id="CHEBI:15378"/>
        <dbReference type="ChEBI" id="CHEBI:29985"/>
        <dbReference type="ChEBI" id="CHEBI:30616"/>
        <dbReference type="ChEBI" id="CHEBI:43474"/>
        <dbReference type="ChEBI" id="CHEBI:58359"/>
        <dbReference type="ChEBI" id="CHEBI:78520"/>
        <dbReference type="ChEBI" id="CHEBI:78521"/>
        <dbReference type="ChEBI" id="CHEBI:456216"/>
    </reaction>
</comment>
<dbReference type="GO" id="GO:0005524">
    <property type="term" value="F:ATP binding"/>
    <property type="evidence" value="ECO:0007669"/>
    <property type="project" value="UniProtKB-KW"/>
</dbReference>
<name>A0A2W7RW58_9BACT</name>
<dbReference type="NCBIfam" id="TIGR00135">
    <property type="entry name" value="gatC"/>
    <property type="match status" value="1"/>
</dbReference>
<keyword evidence="3" id="KW-1185">Reference proteome</keyword>
<dbReference type="GO" id="GO:0050566">
    <property type="term" value="F:asparaginyl-tRNA synthase (glutamine-hydrolyzing) activity"/>
    <property type="evidence" value="ECO:0007669"/>
    <property type="project" value="RHEA"/>
</dbReference>
<organism evidence="2 3">
    <name type="scientific">Hydrotalea sandarakina</name>
    <dbReference type="NCBI Taxonomy" id="1004304"/>
    <lineage>
        <taxon>Bacteria</taxon>
        <taxon>Pseudomonadati</taxon>
        <taxon>Bacteroidota</taxon>
        <taxon>Chitinophagia</taxon>
        <taxon>Chitinophagales</taxon>
        <taxon>Chitinophagaceae</taxon>
        <taxon>Hydrotalea</taxon>
    </lineage>
</organism>
<gene>
    <name evidence="1" type="primary">gatC</name>
    <name evidence="2" type="ORF">LX80_00740</name>
</gene>
<sequence length="96" mass="11000">MEVNKNLVEKLAHLSRLTIAENEMPEVINDLENMIGFVEQLQAIDTSDVQPLMYVGQAMNVFREDEVNDEITQQQALKNAPLHTDEFFEVPTVIKK</sequence>
<dbReference type="PANTHER" id="PTHR15004">
    <property type="entry name" value="GLUTAMYL-TRNA(GLN) AMIDOTRANSFERASE SUBUNIT C, MITOCHONDRIAL"/>
    <property type="match status" value="1"/>
</dbReference>
<dbReference type="HAMAP" id="MF_00122">
    <property type="entry name" value="GatC"/>
    <property type="match status" value="1"/>
</dbReference>
<comment type="function">
    <text evidence="1">Allows the formation of correctly charged Asn-tRNA(Asn) or Gln-tRNA(Gln) through the transamidation of misacylated Asp-tRNA(Asn) or Glu-tRNA(Gln) in organisms which lack either or both of asparaginyl-tRNA or glutaminyl-tRNA synthetases. The reaction takes place in the presence of glutamine and ATP through an activated phospho-Asp-tRNA(Asn) or phospho-Glu-tRNA(Gln).</text>
</comment>
<dbReference type="Proteomes" id="UP000249720">
    <property type="component" value="Unassembled WGS sequence"/>
</dbReference>
<keyword evidence="1" id="KW-0547">Nucleotide-binding</keyword>
<dbReference type="Gene3D" id="1.10.20.60">
    <property type="entry name" value="Glu-tRNAGln amidotransferase C subunit, N-terminal domain"/>
    <property type="match status" value="1"/>
</dbReference>
<keyword evidence="2" id="KW-0808">Transferase</keyword>
<dbReference type="OrthoDB" id="9813938at2"/>
<dbReference type="EC" id="6.3.5.-" evidence="1"/>
<proteinExistence type="inferred from homology"/>
<dbReference type="GO" id="GO:0050567">
    <property type="term" value="F:glutaminyl-tRNA synthase (glutamine-hydrolyzing) activity"/>
    <property type="evidence" value="ECO:0007669"/>
    <property type="project" value="UniProtKB-UniRule"/>
</dbReference>
<dbReference type="Pfam" id="PF02686">
    <property type="entry name" value="GatC"/>
    <property type="match status" value="1"/>
</dbReference>
<protein>
    <recommendedName>
        <fullName evidence="1">Aspartyl/glutamyl-tRNA(Asn/Gln) amidotransferase subunit C</fullName>
        <shortName evidence="1">Asp/Glu-ADT subunit C</shortName>
        <ecNumber evidence="1">6.3.5.-</ecNumber>
    </recommendedName>
</protein>
<dbReference type="InterPro" id="IPR036113">
    <property type="entry name" value="Asp/Glu-ADT_sf_sub_c"/>
</dbReference>
<comment type="catalytic activity">
    <reaction evidence="1">
        <text>L-aspartyl-tRNA(Asn) + L-glutamine + ATP + H2O = L-asparaginyl-tRNA(Asn) + L-glutamate + ADP + phosphate + 2 H(+)</text>
        <dbReference type="Rhea" id="RHEA:14513"/>
        <dbReference type="Rhea" id="RHEA-COMP:9674"/>
        <dbReference type="Rhea" id="RHEA-COMP:9677"/>
        <dbReference type="ChEBI" id="CHEBI:15377"/>
        <dbReference type="ChEBI" id="CHEBI:15378"/>
        <dbReference type="ChEBI" id="CHEBI:29985"/>
        <dbReference type="ChEBI" id="CHEBI:30616"/>
        <dbReference type="ChEBI" id="CHEBI:43474"/>
        <dbReference type="ChEBI" id="CHEBI:58359"/>
        <dbReference type="ChEBI" id="CHEBI:78515"/>
        <dbReference type="ChEBI" id="CHEBI:78516"/>
        <dbReference type="ChEBI" id="CHEBI:456216"/>
    </reaction>
</comment>
<dbReference type="GO" id="GO:0006412">
    <property type="term" value="P:translation"/>
    <property type="evidence" value="ECO:0007669"/>
    <property type="project" value="UniProtKB-UniRule"/>
</dbReference>
<keyword evidence="1" id="KW-0648">Protein biosynthesis</keyword>
<dbReference type="SUPFAM" id="SSF141000">
    <property type="entry name" value="Glu-tRNAGln amidotransferase C subunit"/>
    <property type="match status" value="1"/>
</dbReference>
<keyword evidence="1" id="KW-0067">ATP-binding</keyword>
<dbReference type="GO" id="GO:0006450">
    <property type="term" value="P:regulation of translational fidelity"/>
    <property type="evidence" value="ECO:0007669"/>
    <property type="project" value="InterPro"/>
</dbReference>
<dbReference type="EMBL" id="QKZV01000002">
    <property type="protein sequence ID" value="PZX64544.1"/>
    <property type="molecule type" value="Genomic_DNA"/>
</dbReference>
<reference evidence="2 3" key="1">
    <citation type="submission" date="2018-06" db="EMBL/GenBank/DDBJ databases">
        <title>Genomic Encyclopedia of Archaeal and Bacterial Type Strains, Phase II (KMG-II): from individual species to whole genera.</title>
        <authorList>
            <person name="Goeker M."/>
        </authorList>
    </citation>
    <scope>NUCLEOTIDE SEQUENCE [LARGE SCALE GENOMIC DNA]</scope>
    <source>
        <strain evidence="2 3">DSM 23241</strain>
    </source>
</reference>
<dbReference type="AlphaFoldDB" id="A0A2W7RW58"/>
<dbReference type="GO" id="GO:0070681">
    <property type="term" value="P:glutaminyl-tRNAGln biosynthesis via transamidation"/>
    <property type="evidence" value="ECO:0007669"/>
    <property type="project" value="TreeGrafter"/>
</dbReference>
<dbReference type="PANTHER" id="PTHR15004:SF0">
    <property type="entry name" value="GLUTAMYL-TRNA(GLN) AMIDOTRANSFERASE SUBUNIT C, MITOCHONDRIAL"/>
    <property type="match status" value="1"/>
</dbReference>
<dbReference type="InterPro" id="IPR003837">
    <property type="entry name" value="GatC"/>
</dbReference>
<dbReference type="RefSeq" id="WP_111293713.1">
    <property type="nucleotide sequence ID" value="NZ_QKZV01000002.1"/>
</dbReference>
<dbReference type="GO" id="GO:0016740">
    <property type="term" value="F:transferase activity"/>
    <property type="evidence" value="ECO:0007669"/>
    <property type="project" value="UniProtKB-KW"/>
</dbReference>
<comment type="caution">
    <text evidence="2">The sequence shown here is derived from an EMBL/GenBank/DDBJ whole genome shotgun (WGS) entry which is preliminary data.</text>
</comment>
<evidence type="ECO:0000313" key="2">
    <source>
        <dbReference type="EMBL" id="PZX64544.1"/>
    </source>
</evidence>
<accession>A0A2W7RW58</accession>
<comment type="subunit">
    <text evidence="1">Heterotrimer of A, B and C subunits.</text>
</comment>
<evidence type="ECO:0000313" key="3">
    <source>
        <dbReference type="Proteomes" id="UP000249720"/>
    </source>
</evidence>